<dbReference type="InterPro" id="IPR039566">
    <property type="entry name" value="CvfB_S1_st"/>
</dbReference>
<proteinExistence type="inferred from homology"/>
<dbReference type="InterPro" id="IPR036388">
    <property type="entry name" value="WH-like_DNA-bd_sf"/>
</dbReference>
<accession>A0ABU2ZP33</accession>
<dbReference type="PANTHER" id="PTHR37296">
    <property type="entry name" value="CONSERVED VIRULENCE FACTOR B"/>
    <property type="match status" value="1"/>
</dbReference>
<dbReference type="RefSeq" id="WP_311367868.1">
    <property type="nucleotide sequence ID" value="NZ_JAVRHX010000001.1"/>
</dbReference>
<dbReference type="Pfam" id="PF17783">
    <property type="entry name" value="WHD_CvfB"/>
    <property type="match status" value="1"/>
</dbReference>
<organism evidence="4 5">
    <name type="scientific">Glaciecola petra</name>
    <dbReference type="NCBI Taxonomy" id="3075602"/>
    <lineage>
        <taxon>Bacteria</taxon>
        <taxon>Pseudomonadati</taxon>
        <taxon>Pseudomonadota</taxon>
        <taxon>Gammaproteobacteria</taxon>
        <taxon>Alteromonadales</taxon>
        <taxon>Alteromonadaceae</taxon>
        <taxon>Glaciecola</taxon>
    </lineage>
</organism>
<evidence type="ECO:0000259" key="3">
    <source>
        <dbReference type="Pfam" id="PF17783"/>
    </source>
</evidence>
<gene>
    <name evidence="4" type="ORF">RM552_06020</name>
</gene>
<comment type="similarity">
    <text evidence="1">Belongs to the CvfB family.</text>
</comment>
<dbReference type="EMBL" id="JAVRHX010000001">
    <property type="protein sequence ID" value="MDT0594393.1"/>
    <property type="molecule type" value="Genomic_DNA"/>
</dbReference>
<dbReference type="Pfam" id="PF13509">
    <property type="entry name" value="S1_2"/>
    <property type="match status" value="1"/>
</dbReference>
<evidence type="ECO:0000256" key="1">
    <source>
        <dbReference type="PIRNR" id="PIRNR012524"/>
    </source>
</evidence>
<evidence type="ECO:0000313" key="5">
    <source>
        <dbReference type="Proteomes" id="UP001253545"/>
    </source>
</evidence>
<name>A0ABU2ZP33_9ALTE</name>
<evidence type="ECO:0000313" key="4">
    <source>
        <dbReference type="EMBL" id="MDT0594393.1"/>
    </source>
</evidence>
<feature type="domain" description="Conserved virulence factor B-like winged helix" evidence="3">
    <location>
        <begin position="218"/>
        <end position="273"/>
    </location>
</feature>
<dbReference type="PIRSF" id="PIRSF012524">
    <property type="entry name" value="YitL_S1"/>
    <property type="match status" value="1"/>
</dbReference>
<keyword evidence="5" id="KW-1185">Reference proteome</keyword>
<dbReference type="PANTHER" id="PTHR37296:SF1">
    <property type="entry name" value="CONSERVED VIRULENCE FACTOR B"/>
    <property type="match status" value="1"/>
</dbReference>
<evidence type="ECO:0000259" key="2">
    <source>
        <dbReference type="Pfam" id="PF13509"/>
    </source>
</evidence>
<dbReference type="InterPro" id="IPR040764">
    <property type="entry name" value="CvfB_WH"/>
</dbReference>
<comment type="caution">
    <text evidence="4">The sequence shown here is derived from an EMBL/GenBank/DDBJ whole genome shotgun (WGS) entry which is preliminary data.</text>
</comment>
<sequence>MLKIGQRNQLQVSDILPFAYHLNDSDNSLERPVVLKESEQDLAIGECIDVFIYTAADGTLLASLTMPKLDMQAFAPLVITGASEHGYFANWGIQPDLYLPQSQCHSSLDIGMSYVISLMLDKQNKLIGTSKIERKLSDNTDSLKKGQAVDLLIYAESPLGYKAIINNKNAGLLFKSDLSKTLKLGEQLNGYIKQIRTDGKVDLTLQLQTAKARESLEERIIDDLKAHGGLSTLTDKSSPEDIFSHFKVSKGAYKKAIGKLYKNKKIKLDKNCIVIIEN</sequence>
<protein>
    <submittedName>
        <fullName evidence="4">S1-like domain-containing RNA-binding protein</fullName>
    </submittedName>
</protein>
<feature type="domain" description="Conserved virulence factor B first S1" evidence="2">
    <location>
        <begin position="4"/>
        <end position="64"/>
    </location>
</feature>
<dbReference type="InterPro" id="IPR014464">
    <property type="entry name" value="CvfB_fam"/>
</dbReference>
<reference evidence="4 5" key="1">
    <citation type="submission" date="2023-09" db="EMBL/GenBank/DDBJ databases">
        <authorList>
            <person name="Rey-Velasco X."/>
        </authorList>
    </citation>
    <scope>NUCLEOTIDE SEQUENCE [LARGE SCALE GENOMIC DNA]</scope>
    <source>
        <strain evidence="4 5">P117</strain>
    </source>
</reference>
<dbReference type="Proteomes" id="UP001253545">
    <property type="component" value="Unassembled WGS sequence"/>
</dbReference>
<dbReference type="Gene3D" id="1.10.10.10">
    <property type="entry name" value="Winged helix-like DNA-binding domain superfamily/Winged helix DNA-binding domain"/>
    <property type="match status" value="1"/>
</dbReference>